<comment type="domain">
    <text evidence="12">Contains an N-terminal zinc-binding domain, a central core domain that contains the primase activity, and a C-terminal DnaB-binding domain.</text>
</comment>
<dbReference type="RefSeq" id="WP_062533364.1">
    <property type="nucleotide sequence ID" value="NZ_CP012678.1"/>
</dbReference>
<dbReference type="GO" id="GO:0000428">
    <property type="term" value="C:DNA-directed RNA polymerase complex"/>
    <property type="evidence" value="ECO:0007669"/>
    <property type="project" value="UniProtKB-KW"/>
</dbReference>
<dbReference type="GO" id="GO:0008270">
    <property type="term" value="F:zinc ion binding"/>
    <property type="evidence" value="ECO:0007669"/>
    <property type="project" value="UniProtKB-UniRule"/>
</dbReference>
<feature type="compositionally biased region" description="Basic and acidic residues" evidence="13">
    <location>
        <begin position="195"/>
        <end position="204"/>
    </location>
</feature>
<evidence type="ECO:0000313" key="16">
    <source>
        <dbReference type="Proteomes" id="UP000059847"/>
    </source>
</evidence>
<evidence type="ECO:0000259" key="14">
    <source>
        <dbReference type="PROSITE" id="PS50880"/>
    </source>
</evidence>
<evidence type="ECO:0000256" key="10">
    <source>
        <dbReference type="ARBA" id="ARBA00023125"/>
    </source>
</evidence>
<dbReference type="FunFam" id="3.40.1360.10:FF:000002">
    <property type="entry name" value="DNA primase"/>
    <property type="match status" value="1"/>
</dbReference>
<evidence type="ECO:0000256" key="6">
    <source>
        <dbReference type="ARBA" id="ARBA00022723"/>
    </source>
</evidence>
<evidence type="ECO:0000313" key="15">
    <source>
        <dbReference type="EMBL" id="ALF58968.1"/>
    </source>
</evidence>
<reference evidence="15 16" key="1">
    <citation type="submission" date="2015-09" db="EMBL/GenBank/DDBJ databases">
        <title>Complete genome of Psychrobacter urativorans R10.10B.</title>
        <authorList>
            <person name="See-Too W.S."/>
            <person name="Chan K.G."/>
        </authorList>
    </citation>
    <scope>NUCLEOTIDE SEQUENCE [LARGE SCALE GENOMIC DNA]</scope>
    <source>
        <strain evidence="15 16">R10.10B</strain>
    </source>
</reference>
<comment type="similarity">
    <text evidence="12">Belongs to the DnaG primase family.</text>
</comment>
<feature type="region of interest" description="Disordered" evidence="13">
    <location>
        <begin position="92"/>
        <end position="169"/>
    </location>
</feature>
<dbReference type="PROSITE" id="PS50880">
    <property type="entry name" value="TOPRIM"/>
    <property type="match status" value="1"/>
</dbReference>
<dbReference type="InterPro" id="IPR006171">
    <property type="entry name" value="TOPRIM_dom"/>
</dbReference>
<keyword evidence="1 12" id="KW-0240">DNA-directed RNA polymerase</keyword>
<feature type="compositionally biased region" description="Polar residues" evidence="13">
    <location>
        <begin position="141"/>
        <end position="155"/>
    </location>
</feature>
<dbReference type="InterPro" id="IPR050219">
    <property type="entry name" value="DnaG_primase"/>
</dbReference>
<evidence type="ECO:0000256" key="5">
    <source>
        <dbReference type="ARBA" id="ARBA00022705"/>
    </source>
</evidence>
<dbReference type="SUPFAM" id="SSF56731">
    <property type="entry name" value="DNA primase core"/>
    <property type="match status" value="1"/>
</dbReference>
<dbReference type="Pfam" id="PF01807">
    <property type="entry name" value="Zn_ribbon_DnaG"/>
    <property type="match status" value="1"/>
</dbReference>
<sequence length="743" mass="83631">MSIPNHILEQLNSQADLVSIIGRHTTLKRAGSEYKGCCPFHGEKSPSFYVNPQKNIYHCFGCSVGGNAISFLRDYENLTFVEAVNELSKQTGIEVPKEEHQNVRYQRTKAKPTPKPVASPAVSNPSLSIKNPVQTIDVPSIGSTLDHQHQSQQQPNYDSNDYADYSALDSYDSDNYNSMPYMGDGYGDSYADTYTDNHDTDYSSEHQNNYQNEHQGEHSYPPDDAMYTGFDSGSVDNIVHDKDGNLYELLTQIQQFYQQSLTTHPHALHYFKSRGITEQSLEIFGLGYAPFGWQHLEHAFPQDIEGLKALGLVRQSESGRDYDLLRDRIIFPIRDNQGRTIGFGGRALDDEVKPKYINSSDSPVFHKQHVLYGYYESRQQRANDWLVVEGYMDVIALHQAGIYGAVASMGTAINESQISRLLTLNPTLTLSFDGDSAGQKAAWRTLEIALPVLSDDKELRFLTLPNNHDPDTFIKSNGADAMREQISNAMPLSQYIFAYLSERHDLSLVEGKAKLMSQVRALTAALPKGSSFRYLLNNDIYQKLGGKRSQNSEAKDALLNFDGDMTISQQLQLCFLFQPRALRDDPIEAIWRQAGIDRLALPAHIKQRAPADANRPMAWEDLQDAALFDVVSTIQRCSSYLPPDVNGAAHFILSNLNPSTQEPLSRSWGAFYKTLTARNIMSLDEQIENLVLQLMNNGMQKKMKALIKNPDTIKQFIVNKQTQLLSDWLRAQQAEQSAQMIIV</sequence>
<dbReference type="HAMAP" id="MF_00974">
    <property type="entry name" value="DNA_primase_DnaG"/>
    <property type="match status" value="1"/>
</dbReference>
<comment type="function">
    <text evidence="12">RNA polymerase that catalyzes the synthesis of short RNA molecules used as primers for DNA polymerase during DNA replication.</text>
</comment>
<dbReference type="SMART" id="SM00493">
    <property type="entry name" value="TOPRIM"/>
    <property type="match status" value="1"/>
</dbReference>
<comment type="cofactor">
    <cofactor evidence="12">
        <name>Zn(2+)</name>
        <dbReference type="ChEBI" id="CHEBI:29105"/>
    </cofactor>
    <text evidence="12">Binds 1 zinc ion per monomer.</text>
</comment>
<dbReference type="STRING" id="45610.AOC03_01980"/>
<dbReference type="Proteomes" id="UP000059847">
    <property type="component" value="Chromosome"/>
</dbReference>
<keyword evidence="11 12" id="KW-0804">Transcription</keyword>
<keyword evidence="5 12" id="KW-0235">DNA replication</keyword>
<name>A0A0M5MJM1_9GAMM</name>
<keyword evidence="8 12" id="KW-0862">Zinc</keyword>
<dbReference type="EMBL" id="CP012678">
    <property type="protein sequence ID" value="ALF58968.1"/>
    <property type="molecule type" value="Genomic_DNA"/>
</dbReference>
<keyword evidence="3 12" id="KW-0808">Transferase</keyword>
<accession>A0A0M5MJM1</accession>
<evidence type="ECO:0000256" key="13">
    <source>
        <dbReference type="SAM" id="MobiDB-lite"/>
    </source>
</evidence>
<comment type="catalytic activity">
    <reaction evidence="12">
        <text>ssDNA + n NTP = ssDNA/pppN(pN)n-1 hybrid + (n-1) diphosphate.</text>
        <dbReference type="EC" id="2.7.7.101"/>
    </reaction>
</comment>
<evidence type="ECO:0000256" key="11">
    <source>
        <dbReference type="ARBA" id="ARBA00023163"/>
    </source>
</evidence>
<dbReference type="SUPFAM" id="SSF57783">
    <property type="entry name" value="Zinc beta-ribbon"/>
    <property type="match status" value="1"/>
</dbReference>
<feature type="domain" description="Toprim" evidence="14">
    <location>
        <begin position="383"/>
        <end position="465"/>
    </location>
</feature>
<keyword evidence="16" id="KW-1185">Reference proteome</keyword>
<dbReference type="Gene3D" id="3.90.580.10">
    <property type="entry name" value="Zinc finger, CHC2-type domain"/>
    <property type="match status" value="1"/>
</dbReference>
<keyword evidence="7 12" id="KW-0863">Zinc-finger</keyword>
<dbReference type="Pfam" id="PF08275">
    <property type="entry name" value="DNAG_N"/>
    <property type="match status" value="1"/>
</dbReference>
<gene>
    <name evidence="12" type="primary">dnaG</name>
    <name evidence="15" type="ORF">AOC03_01980</name>
</gene>
<keyword evidence="9" id="KW-0460">Magnesium</keyword>
<organism evidence="15 16">
    <name type="scientific">Psychrobacter urativorans</name>
    <dbReference type="NCBI Taxonomy" id="45610"/>
    <lineage>
        <taxon>Bacteria</taxon>
        <taxon>Pseudomonadati</taxon>
        <taxon>Pseudomonadota</taxon>
        <taxon>Gammaproteobacteria</taxon>
        <taxon>Moraxellales</taxon>
        <taxon>Moraxellaceae</taxon>
        <taxon>Psychrobacter</taxon>
    </lineage>
</organism>
<dbReference type="InterPro" id="IPR019475">
    <property type="entry name" value="DNA_primase_DnaB-bd"/>
</dbReference>
<keyword evidence="6 12" id="KW-0479">Metal-binding</keyword>
<dbReference type="AlphaFoldDB" id="A0A0M5MJM1"/>
<dbReference type="GO" id="GO:0003677">
    <property type="term" value="F:DNA binding"/>
    <property type="evidence" value="ECO:0007669"/>
    <property type="project" value="UniProtKB-KW"/>
</dbReference>
<dbReference type="GO" id="GO:0006269">
    <property type="term" value="P:DNA replication, synthesis of primer"/>
    <property type="evidence" value="ECO:0007669"/>
    <property type="project" value="UniProtKB-UniRule"/>
</dbReference>
<evidence type="ECO:0000256" key="2">
    <source>
        <dbReference type="ARBA" id="ARBA00022515"/>
    </source>
</evidence>
<dbReference type="EC" id="2.7.7.101" evidence="12"/>
<feature type="compositionally biased region" description="Polar residues" evidence="13">
    <location>
        <begin position="121"/>
        <end position="134"/>
    </location>
</feature>
<protein>
    <recommendedName>
        <fullName evidence="12">DNA primase</fullName>
        <ecNumber evidence="12">2.7.7.101</ecNumber>
    </recommendedName>
</protein>
<dbReference type="FunFam" id="3.90.580.10:FF:000001">
    <property type="entry name" value="DNA primase"/>
    <property type="match status" value="1"/>
</dbReference>
<dbReference type="PANTHER" id="PTHR30313:SF2">
    <property type="entry name" value="DNA PRIMASE"/>
    <property type="match status" value="1"/>
</dbReference>
<evidence type="ECO:0000256" key="8">
    <source>
        <dbReference type="ARBA" id="ARBA00022833"/>
    </source>
</evidence>
<dbReference type="InterPro" id="IPR034151">
    <property type="entry name" value="TOPRIM_DnaG_bac"/>
</dbReference>
<evidence type="ECO:0000256" key="12">
    <source>
        <dbReference type="HAMAP-Rule" id="MF_00974"/>
    </source>
</evidence>
<comment type="subunit">
    <text evidence="12">Monomer. Interacts with DnaB.</text>
</comment>
<dbReference type="InterPro" id="IPR030846">
    <property type="entry name" value="DnaG_bac"/>
</dbReference>
<dbReference type="GO" id="GO:0005737">
    <property type="term" value="C:cytoplasm"/>
    <property type="evidence" value="ECO:0007669"/>
    <property type="project" value="TreeGrafter"/>
</dbReference>
<keyword evidence="4 12" id="KW-0548">Nucleotidyltransferase</keyword>
<dbReference type="OrthoDB" id="9803773at2"/>
<feature type="region of interest" description="Disordered" evidence="13">
    <location>
        <begin position="190"/>
        <end position="224"/>
    </location>
</feature>
<evidence type="ECO:0000256" key="3">
    <source>
        <dbReference type="ARBA" id="ARBA00022679"/>
    </source>
</evidence>
<dbReference type="Gene3D" id="3.90.980.10">
    <property type="entry name" value="DNA primase, catalytic core, N-terminal domain"/>
    <property type="match status" value="1"/>
</dbReference>
<dbReference type="InterPro" id="IPR037068">
    <property type="entry name" value="DNA_primase_core_N_sf"/>
</dbReference>
<keyword evidence="2 12" id="KW-0639">Primosome</keyword>
<dbReference type="InterPro" id="IPR002694">
    <property type="entry name" value="Znf_CHC2"/>
</dbReference>
<dbReference type="PANTHER" id="PTHR30313">
    <property type="entry name" value="DNA PRIMASE"/>
    <property type="match status" value="1"/>
</dbReference>
<dbReference type="InterPro" id="IPR013264">
    <property type="entry name" value="DNAG_N"/>
</dbReference>
<dbReference type="Pfam" id="PF13155">
    <property type="entry name" value="Toprim_2"/>
    <property type="match status" value="1"/>
</dbReference>
<dbReference type="Gene3D" id="1.20.50.20">
    <property type="entry name" value="DnaG, RNA polymerase domain, helical bundle"/>
    <property type="match status" value="1"/>
</dbReference>
<evidence type="ECO:0000256" key="7">
    <source>
        <dbReference type="ARBA" id="ARBA00022771"/>
    </source>
</evidence>
<evidence type="ECO:0000256" key="1">
    <source>
        <dbReference type="ARBA" id="ARBA00022478"/>
    </source>
</evidence>
<proteinExistence type="inferred from homology"/>
<dbReference type="InterPro" id="IPR036977">
    <property type="entry name" value="DNA_primase_Znf_CHC2"/>
</dbReference>
<dbReference type="Gene3D" id="3.40.1360.10">
    <property type="match status" value="1"/>
</dbReference>
<feature type="zinc finger region" description="CHC2-type" evidence="12">
    <location>
        <begin position="38"/>
        <end position="62"/>
    </location>
</feature>
<dbReference type="SMART" id="SM00400">
    <property type="entry name" value="ZnF_CHCC"/>
    <property type="match status" value="1"/>
</dbReference>
<feature type="compositionally biased region" description="Low complexity" evidence="13">
    <location>
        <begin position="156"/>
        <end position="169"/>
    </location>
</feature>
<dbReference type="GO" id="GO:1990077">
    <property type="term" value="C:primosome complex"/>
    <property type="evidence" value="ECO:0007669"/>
    <property type="project" value="UniProtKB-KW"/>
</dbReference>
<keyword evidence="10 12" id="KW-0238">DNA-binding</keyword>
<dbReference type="Pfam" id="PF10410">
    <property type="entry name" value="DnaB_bind"/>
    <property type="match status" value="1"/>
</dbReference>
<dbReference type="GO" id="GO:0003899">
    <property type="term" value="F:DNA-directed RNA polymerase activity"/>
    <property type="evidence" value="ECO:0007669"/>
    <property type="project" value="UniProtKB-UniRule"/>
</dbReference>
<dbReference type="CDD" id="cd03364">
    <property type="entry name" value="TOPRIM_DnaG_primases"/>
    <property type="match status" value="1"/>
</dbReference>
<dbReference type="KEGG" id="pur:AOC03_01980"/>
<evidence type="ECO:0000256" key="4">
    <source>
        <dbReference type="ARBA" id="ARBA00022695"/>
    </source>
</evidence>
<evidence type="ECO:0000256" key="9">
    <source>
        <dbReference type="ARBA" id="ARBA00022842"/>
    </source>
</evidence>